<proteinExistence type="predicted"/>
<name>A0A4Q9LKD2_9MICR</name>
<dbReference type="EMBL" id="PITI01000150">
    <property type="protein sequence ID" value="TBU08356.1"/>
    <property type="molecule type" value="Genomic_DNA"/>
</dbReference>
<dbReference type="AlphaFoldDB" id="A0A4Q9LKD2"/>
<protein>
    <submittedName>
        <fullName evidence="1">Uncharacterized protein</fullName>
    </submittedName>
</protein>
<evidence type="ECO:0000313" key="2">
    <source>
        <dbReference type="Proteomes" id="UP000291404"/>
    </source>
</evidence>
<keyword evidence="2" id="KW-1185">Reference proteome</keyword>
<accession>A0A4Q9LKD2</accession>
<dbReference type="Proteomes" id="UP000291404">
    <property type="component" value="Unassembled WGS sequence"/>
</dbReference>
<dbReference type="VEuPathDB" id="MicrosporidiaDB:CWI39_0068p0050"/>
<dbReference type="VEuPathDB" id="MicrosporidiaDB:CWI36_0150p0050"/>
<gene>
    <name evidence="1" type="ORF">CWI36_0150p0050</name>
</gene>
<organism evidence="1 2">
    <name type="scientific">Hamiltosporidium magnivora</name>
    <dbReference type="NCBI Taxonomy" id="148818"/>
    <lineage>
        <taxon>Eukaryota</taxon>
        <taxon>Fungi</taxon>
        <taxon>Fungi incertae sedis</taxon>
        <taxon>Microsporidia</taxon>
        <taxon>Dubosqiidae</taxon>
        <taxon>Hamiltosporidium</taxon>
    </lineage>
</organism>
<reference evidence="1 2" key="1">
    <citation type="submission" date="2017-12" db="EMBL/GenBank/DDBJ databases">
        <authorList>
            <person name="Pombert J.-F."/>
            <person name="Haag K.L."/>
            <person name="Ebert D."/>
        </authorList>
    </citation>
    <scope>NUCLEOTIDE SEQUENCE [LARGE SCALE GENOMIC DNA]</scope>
    <source>
        <strain evidence="1">BE-OM-2</strain>
    </source>
</reference>
<comment type="caution">
    <text evidence="1">The sequence shown here is derived from an EMBL/GenBank/DDBJ whole genome shotgun (WGS) entry which is preliminary data.</text>
</comment>
<evidence type="ECO:0000313" key="1">
    <source>
        <dbReference type="EMBL" id="TBU08356.1"/>
    </source>
</evidence>
<sequence length="260" mass="31330">MANLTQKEENSIPYWKLNANEKEFLYYYCLTKMEKINQQTRYKKIKCFLAKNLCCGKQQIKFPKSKRLEPIIFELIERIVNSEPTVAYLFFHREKLLDNDGIRLYIDTIKQYGVDIYQIEELANLLISLIKVYDGLFHRELAYPLHKAMFMKPNGKNIEFFLYYMRFAFTEDERKLFTELRRMFIYLSNNNSSIYRSLLIENVDMYFPECSYFTKSNVNTQAKLIDYFNDFNFHSVPEELLKKANDKLHTMILKKSRTIK</sequence>